<dbReference type="GO" id="GO:0042127">
    <property type="term" value="P:regulation of cell population proliferation"/>
    <property type="evidence" value="ECO:0007669"/>
    <property type="project" value="TreeGrafter"/>
</dbReference>
<evidence type="ECO:0000256" key="5">
    <source>
        <dbReference type="ARBA" id="ARBA00023163"/>
    </source>
</evidence>
<comment type="subcellular location">
    <subcellularLocation>
        <location evidence="1">Nucleus</location>
    </subcellularLocation>
</comment>
<dbReference type="GO" id="GO:0000977">
    <property type="term" value="F:RNA polymerase II transcription regulatory region sequence-specific DNA binding"/>
    <property type="evidence" value="ECO:0007669"/>
    <property type="project" value="TreeGrafter"/>
</dbReference>
<dbReference type="InterPro" id="IPR004979">
    <property type="entry name" value="TF_AP2"/>
</dbReference>
<dbReference type="PANTHER" id="PTHR10812:SF15">
    <property type="entry name" value="TRANSCRIPTION FACTOR APTF-2"/>
    <property type="match status" value="1"/>
</dbReference>
<evidence type="ECO:0000256" key="6">
    <source>
        <dbReference type="ARBA" id="ARBA00023242"/>
    </source>
</evidence>
<accession>A0A1I7U4M4</accession>
<evidence type="ECO:0000313" key="8">
    <source>
        <dbReference type="Proteomes" id="UP000095282"/>
    </source>
</evidence>
<evidence type="ECO:0000256" key="3">
    <source>
        <dbReference type="ARBA" id="ARBA00023015"/>
    </source>
</evidence>
<keyword evidence="6" id="KW-0539">Nucleus</keyword>
<dbReference type="PANTHER" id="PTHR10812">
    <property type="entry name" value="TRANSCRIPTION FACTOR AP-2"/>
    <property type="match status" value="1"/>
</dbReference>
<dbReference type="AlphaFoldDB" id="A0A1I7U4M4"/>
<comment type="similarity">
    <text evidence="2">Belongs to the AP-2 family.</text>
</comment>
<evidence type="ECO:0000313" key="9">
    <source>
        <dbReference type="WBParaSite" id="Csp11.Scaffold629.g14799.t2"/>
    </source>
</evidence>
<keyword evidence="4" id="KW-0238">DNA-binding</keyword>
<name>A0A1I7U4M4_9PELO</name>
<dbReference type="InterPro" id="IPR013854">
    <property type="entry name" value="TF_AP2_C"/>
</dbReference>
<dbReference type="WBParaSite" id="Csp11.Scaffold629.g14799.t2">
    <property type="protein sequence ID" value="Csp11.Scaffold629.g14799.t2"/>
    <property type="gene ID" value="Csp11.Scaffold629.g14799"/>
</dbReference>
<feature type="domain" description="Transcription factor AP-2 C-terminal" evidence="7">
    <location>
        <begin position="120"/>
        <end position="309"/>
    </location>
</feature>
<evidence type="ECO:0000256" key="1">
    <source>
        <dbReference type="ARBA" id="ARBA00004123"/>
    </source>
</evidence>
<sequence>MLEIVFVRSLPIRRFILFFSSIPEPSCLLIDFLLHNPSIMSFNNQSYGNMSYGATQDYGSYSTSTPTSYPTWVPMPIPSYPNHPGYLGLTEPRKSDSKNPVVVDAIPGGFKAINPKDTEFDVVSGRFGMTTNQKSYQTTVEEMKRRIEGPEKLNSSNMACNLKRPKLRNGGDLMRTQLRDRGVELMLNCRQVAFPNKLIPLVEAEAINLGHDLGTLVDEDYPVEDIAKEVAMEAKNKNELADKTGFLECMESLESVFTSVVPPMTGIMPVPSDNKDLNRSMEQFSCVTHGLGIVTSRMWVRQMKEVGKKLTEEVEKEAAYSIPGFY</sequence>
<dbReference type="STRING" id="1561998.A0A1I7U4M4"/>
<evidence type="ECO:0000256" key="4">
    <source>
        <dbReference type="ARBA" id="ARBA00023125"/>
    </source>
</evidence>
<proteinExistence type="inferred from homology"/>
<dbReference type="Proteomes" id="UP000095282">
    <property type="component" value="Unplaced"/>
</dbReference>
<dbReference type="GO" id="GO:0000981">
    <property type="term" value="F:DNA-binding transcription factor activity, RNA polymerase II-specific"/>
    <property type="evidence" value="ECO:0007669"/>
    <property type="project" value="TreeGrafter"/>
</dbReference>
<keyword evidence="3" id="KW-0805">Transcription regulation</keyword>
<protein>
    <submittedName>
        <fullName evidence="9">TF_AP-2 domain-containing protein</fullName>
    </submittedName>
</protein>
<organism evidence="8 9">
    <name type="scientific">Caenorhabditis tropicalis</name>
    <dbReference type="NCBI Taxonomy" id="1561998"/>
    <lineage>
        <taxon>Eukaryota</taxon>
        <taxon>Metazoa</taxon>
        <taxon>Ecdysozoa</taxon>
        <taxon>Nematoda</taxon>
        <taxon>Chromadorea</taxon>
        <taxon>Rhabditida</taxon>
        <taxon>Rhabditina</taxon>
        <taxon>Rhabditomorpha</taxon>
        <taxon>Rhabditoidea</taxon>
        <taxon>Rhabditidae</taxon>
        <taxon>Peloderinae</taxon>
        <taxon>Caenorhabditis</taxon>
    </lineage>
</organism>
<evidence type="ECO:0000259" key="7">
    <source>
        <dbReference type="Pfam" id="PF03299"/>
    </source>
</evidence>
<dbReference type="GO" id="GO:0005634">
    <property type="term" value="C:nucleus"/>
    <property type="evidence" value="ECO:0007669"/>
    <property type="project" value="UniProtKB-SubCell"/>
</dbReference>
<dbReference type="eggNOG" id="KOG3811">
    <property type="taxonomic scope" value="Eukaryota"/>
</dbReference>
<evidence type="ECO:0000256" key="2">
    <source>
        <dbReference type="ARBA" id="ARBA00007770"/>
    </source>
</evidence>
<keyword evidence="8" id="KW-1185">Reference proteome</keyword>
<reference evidence="9" key="1">
    <citation type="submission" date="2016-11" db="UniProtKB">
        <authorList>
            <consortium name="WormBaseParasite"/>
        </authorList>
    </citation>
    <scope>IDENTIFICATION</scope>
</reference>
<keyword evidence="5" id="KW-0804">Transcription</keyword>
<dbReference type="Pfam" id="PF03299">
    <property type="entry name" value="TF_AP-2"/>
    <property type="match status" value="1"/>
</dbReference>